<evidence type="ECO:0000313" key="5">
    <source>
        <dbReference type="EMBL" id="MDC2409499.1"/>
    </source>
</evidence>
<dbReference type="Proteomes" id="UP001214017">
    <property type="component" value="Unassembled WGS sequence"/>
</dbReference>
<dbReference type="CDD" id="cd01185">
    <property type="entry name" value="INTN1_C_like"/>
    <property type="match status" value="1"/>
</dbReference>
<accession>A0AAP3WLW3</accession>
<dbReference type="InterPro" id="IPR025269">
    <property type="entry name" value="SAM-like_dom"/>
</dbReference>
<evidence type="ECO:0000256" key="1">
    <source>
        <dbReference type="ARBA" id="ARBA00008857"/>
    </source>
</evidence>
<dbReference type="Pfam" id="PF00589">
    <property type="entry name" value="Phage_integrase"/>
    <property type="match status" value="1"/>
</dbReference>
<dbReference type="Gene3D" id="1.10.150.130">
    <property type="match status" value="1"/>
</dbReference>
<dbReference type="AlphaFoldDB" id="A0AAP3WLW3"/>
<evidence type="ECO:0000313" key="6">
    <source>
        <dbReference type="EMBL" id="MDC7962121.1"/>
    </source>
</evidence>
<evidence type="ECO:0000259" key="4">
    <source>
        <dbReference type="PROSITE" id="PS51898"/>
    </source>
</evidence>
<feature type="domain" description="Tyr recombinase" evidence="4">
    <location>
        <begin position="219"/>
        <end position="394"/>
    </location>
</feature>
<dbReference type="Gene3D" id="1.10.443.10">
    <property type="entry name" value="Intergrase catalytic core"/>
    <property type="match status" value="1"/>
</dbReference>
<name>A0AAP3WLW3_BACOV</name>
<dbReference type="InterPro" id="IPR010998">
    <property type="entry name" value="Integrase_recombinase_N"/>
</dbReference>
<protein>
    <submittedName>
        <fullName evidence="5">Site-specific integrase</fullName>
    </submittedName>
</protein>
<dbReference type="InterPro" id="IPR011010">
    <property type="entry name" value="DNA_brk_join_enz"/>
</dbReference>
<dbReference type="InterPro" id="IPR002104">
    <property type="entry name" value="Integrase_catalytic"/>
</dbReference>
<comment type="caution">
    <text evidence="5">The sequence shown here is derived from an EMBL/GenBank/DDBJ whole genome shotgun (WGS) entry which is preliminary data.</text>
</comment>
<proteinExistence type="inferred from homology"/>
<comment type="similarity">
    <text evidence="1">Belongs to the 'phage' integrase family.</text>
</comment>
<organism evidence="5 7">
    <name type="scientific">Bacteroides ovatus</name>
    <dbReference type="NCBI Taxonomy" id="28116"/>
    <lineage>
        <taxon>Bacteria</taxon>
        <taxon>Pseudomonadati</taxon>
        <taxon>Bacteroidota</taxon>
        <taxon>Bacteroidia</taxon>
        <taxon>Bacteroidales</taxon>
        <taxon>Bacteroidaceae</taxon>
        <taxon>Bacteroides</taxon>
    </lineage>
</organism>
<dbReference type="EMBL" id="JAQQPO010000081">
    <property type="protein sequence ID" value="MDC7962121.1"/>
    <property type="molecule type" value="Genomic_DNA"/>
</dbReference>
<dbReference type="PANTHER" id="PTHR30349:SF64">
    <property type="entry name" value="PROPHAGE INTEGRASE INTD-RELATED"/>
    <property type="match status" value="1"/>
</dbReference>
<evidence type="ECO:0000313" key="7">
    <source>
        <dbReference type="Proteomes" id="UP001214017"/>
    </source>
</evidence>
<dbReference type="EMBL" id="JAQNWR010000012">
    <property type="protein sequence ID" value="MDC2409499.1"/>
    <property type="molecule type" value="Genomic_DNA"/>
</dbReference>
<keyword evidence="2" id="KW-0238">DNA-binding</keyword>
<dbReference type="Proteomes" id="UP001215078">
    <property type="component" value="Unassembled WGS sequence"/>
</dbReference>
<dbReference type="GO" id="GO:0003677">
    <property type="term" value="F:DNA binding"/>
    <property type="evidence" value="ECO:0007669"/>
    <property type="project" value="UniProtKB-KW"/>
</dbReference>
<dbReference type="InterPro" id="IPR050090">
    <property type="entry name" value="Tyrosine_recombinase_XerCD"/>
</dbReference>
<keyword evidence="3" id="KW-0233">DNA recombination</keyword>
<sequence length="408" mass="46948">MMRSTFKTVFYVNGSKERNGIVPIMGRVTINGTIAQFSCKQSVSKAIWDAKGNRAKGRSKEAKEVNFALDNIKAQITKHYQRLSDREAFVTAEMVRNAYQGIGMEYETLLRAFDKENATFAKRVGKDRAVRTYRKYLVVRKYVAEFIKFQYKRSDMAMNELTEEFIRDFCLYLKNVVGLTQSTIWIYSIPLKHIVTAAHYNGKIPRNPFAMYHVDPDHKEREFLTLDELTAMTEIKLEDPNMAFARDLFVFGCWTGISFIDTKNLTEDNICMINGAPWIVSKRQKTGVPFQVKLMDIPMQIVERYKPLRKDSHLFNIGRLDTINKRIKKVAAMCGIKKRISYHVSRHSFAVLSLEYGMPIETVSKILGHTNITTTQIYAKVTSTKLEHDISVFENRIKGHLPTMGGMA</sequence>
<evidence type="ECO:0000256" key="2">
    <source>
        <dbReference type="ARBA" id="ARBA00023125"/>
    </source>
</evidence>
<dbReference type="GO" id="GO:0015074">
    <property type="term" value="P:DNA integration"/>
    <property type="evidence" value="ECO:0007669"/>
    <property type="project" value="InterPro"/>
</dbReference>
<dbReference type="InterPro" id="IPR035386">
    <property type="entry name" value="Arm-DNA-bind_5"/>
</dbReference>
<dbReference type="PROSITE" id="PS51898">
    <property type="entry name" value="TYR_RECOMBINASE"/>
    <property type="match status" value="1"/>
</dbReference>
<dbReference type="PANTHER" id="PTHR30349">
    <property type="entry name" value="PHAGE INTEGRASE-RELATED"/>
    <property type="match status" value="1"/>
</dbReference>
<gene>
    <name evidence="5" type="ORF">PO240_16620</name>
    <name evidence="6" type="ORF">PQ628_28415</name>
</gene>
<evidence type="ECO:0000256" key="3">
    <source>
        <dbReference type="ARBA" id="ARBA00023172"/>
    </source>
</evidence>
<dbReference type="GO" id="GO:0006310">
    <property type="term" value="P:DNA recombination"/>
    <property type="evidence" value="ECO:0007669"/>
    <property type="project" value="UniProtKB-KW"/>
</dbReference>
<dbReference type="Pfam" id="PF13102">
    <property type="entry name" value="Phage_int_SAM_5"/>
    <property type="match status" value="1"/>
</dbReference>
<dbReference type="Pfam" id="PF17293">
    <property type="entry name" value="Arm-DNA-bind_5"/>
    <property type="match status" value="1"/>
</dbReference>
<reference evidence="5" key="1">
    <citation type="submission" date="2022-10" db="EMBL/GenBank/DDBJ databases">
        <title>Human gut microbiome strain richness.</title>
        <authorList>
            <person name="Chen-Liaw A."/>
        </authorList>
    </citation>
    <scope>NUCLEOTIDE SEQUENCE</scope>
    <source>
        <strain evidence="5">F7_m1001271B151109d0_201107</strain>
        <strain evidence="6">RTP21484st1_H8_RTP21484_190118</strain>
    </source>
</reference>
<dbReference type="InterPro" id="IPR013762">
    <property type="entry name" value="Integrase-like_cat_sf"/>
</dbReference>
<dbReference type="SUPFAM" id="SSF56349">
    <property type="entry name" value="DNA breaking-rejoining enzymes"/>
    <property type="match status" value="1"/>
</dbReference>